<name>A0ABQ7ZMG0_BRANA</name>
<protein>
    <submittedName>
        <fullName evidence="2">Uncharacterized protein</fullName>
    </submittedName>
</protein>
<keyword evidence="3" id="KW-1185">Reference proteome</keyword>
<evidence type="ECO:0000256" key="1">
    <source>
        <dbReference type="SAM" id="MobiDB-lite"/>
    </source>
</evidence>
<dbReference type="EMBL" id="JAGKQM010000015">
    <property type="protein sequence ID" value="KAH0881308.1"/>
    <property type="molecule type" value="Genomic_DNA"/>
</dbReference>
<organism evidence="2 3">
    <name type="scientific">Brassica napus</name>
    <name type="common">Rape</name>
    <dbReference type="NCBI Taxonomy" id="3708"/>
    <lineage>
        <taxon>Eukaryota</taxon>
        <taxon>Viridiplantae</taxon>
        <taxon>Streptophyta</taxon>
        <taxon>Embryophyta</taxon>
        <taxon>Tracheophyta</taxon>
        <taxon>Spermatophyta</taxon>
        <taxon>Magnoliopsida</taxon>
        <taxon>eudicotyledons</taxon>
        <taxon>Gunneridae</taxon>
        <taxon>Pentapetalae</taxon>
        <taxon>rosids</taxon>
        <taxon>malvids</taxon>
        <taxon>Brassicales</taxon>
        <taxon>Brassicaceae</taxon>
        <taxon>Brassiceae</taxon>
        <taxon>Brassica</taxon>
    </lineage>
</organism>
<accession>A0ABQ7ZMG0</accession>
<sequence length="247" mass="28008">MNPKMLRRRADKRCGSDVAPFETSPVNHPTINPREPETTPSTHHHRKRLPLRESIESSRSHPTPFKPNTEIEASRRSAPLTEIELRSPYNGISTHPNKPEPKKSTNPKTRPRDQSRRGKAAKHFHPPGARPTTTELRSLRLPETNPSNRTRNLTAPSSQRPRPCARGRTAMDGLVPEFKQGGQNRRRNRGGGRYLYGWLEGSGDGTRADAPPVTGPDDRSTFSFLNTLSLFKYIHTSLYKEYYFVKV</sequence>
<feature type="compositionally biased region" description="Polar residues" evidence="1">
    <location>
        <begin position="144"/>
        <end position="160"/>
    </location>
</feature>
<proteinExistence type="predicted"/>
<comment type="caution">
    <text evidence="2">The sequence shown here is derived from an EMBL/GenBank/DDBJ whole genome shotgun (WGS) entry which is preliminary data.</text>
</comment>
<evidence type="ECO:0000313" key="3">
    <source>
        <dbReference type="Proteomes" id="UP000824890"/>
    </source>
</evidence>
<feature type="compositionally biased region" description="Basic residues" evidence="1">
    <location>
        <begin position="1"/>
        <end position="11"/>
    </location>
</feature>
<evidence type="ECO:0000313" key="2">
    <source>
        <dbReference type="EMBL" id="KAH0881308.1"/>
    </source>
</evidence>
<dbReference type="Proteomes" id="UP000824890">
    <property type="component" value="Unassembled WGS sequence"/>
</dbReference>
<gene>
    <name evidence="2" type="ORF">HID58_068702</name>
</gene>
<feature type="compositionally biased region" description="Basic and acidic residues" evidence="1">
    <location>
        <begin position="50"/>
        <end position="59"/>
    </location>
</feature>
<reference evidence="2 3" key="1">
    <citation type="submission" date="2021-05" db="EMBL/GenBank/DDBJ databases">
        <title>Genome Assembly of Synthetic Allotetraploid Brassica napus Reveals Homoeologous Exchanges between Subgenomes.</title>
        <authorList>
            <person name="Davis J.T."/>
        </authorList>
    </citation>
    <scope>NUCLEOTIDE SEQUENCE [LARGE SCALE GENOMIC DNA]</scope>
    <source>
        <strain evidence="3">cv. Da-Ae</strain>
        <tissue evidence="2">Seedling</tissue>
    </source>
</reference>
<feature type="region of interest" description="Disordered" evidence="1">
    <location>
        <begin position="1"/>
        <end position="168"/>
    </location>
</feature>